<comment type="subcellular location">
    <subcellularLocation>
        <location evidence="1">Nucleus</location>
    </subcellularLocation>
</comment>
<gene>
    <name evidence="4" type="ORF">RSOLAG22IIIB_08091</name>
</gene>
<dbReference type="EMBL" id="CYGV01000535">
    <property type="protein sequence ID" value="CUA68721.1"/>
    <property type="molecule type" value="Genomic_DNA"/>
</dbReference>
<accession>A0A0K6FR58</accession>
<protein>
    <submittedName>
        <fullName evidence="4">Uncharacterized protein</fullName>
    </submittedName>
</protein>
<dbReference type="Proteomes" id="UP000044841">
    <property type="component" value="Unassembled WGS sequence"/>
</dbReference>
<evidence type="ECO:0000313" key="4">
    <source>
        <dbReference type="EMBL" id="CUA68721.1"/>
    </source>
</evidence>
<keyword evidence="5" id="KW-1185">Reference proteome</keyword>
<dbReference type="PANTHER" id="PTHR37534">
    <property type="entry name" value="TRANSCRIPTIONAL ACTIVATOR PROTEIN UGA3"/>
    <property type="match status" value="1"/>
</dbReference>
<evidence type="ECO:0000313" key="5">
    <source>
        <dbReference type="Proteomes" id="UP000044841"/>
    </source>
</evidence>
<sequence length="525" mass="58594">MQQHTPPSSPSSANIVWPFQHHSSETHGDNSEAHRSTLPPSDPVGHSSGSSSTNIPLRLTPGQASLLQALFSLAYPVAMESSHDSLVFDSLQAPSKSCGLAAPSVNQAYQGEDAVSNKNSGFQGTKQLISMNPTLDPNTVDNTIHFVLAGYGQWINSDCFDISTVPYPCYDAIIKRFKSSPEERRQVILVANIFSTASKSPRQNERSMAIANSLQTEASNTIARFYSMQPSSHHEEDGCKALQAVNAVMEVVLVWRFLSPITTVMKLMEAIAPVFRRACPEPPNRLVNLPSLLLSELFHRSQFAMIDVILCVATGRPMFYRYDTSYTLEMGSLFDHGYGMERLYGVPDRFIIILASINANYEDFGINLSREDIIEIENRIRDVKHVPGPYSSPIFTSRRRALQECWRQAMYVYLFMFLCGAKANDPRVVKAVSAFMQLLDGAKPACSLDAFLLIPMLIVGVATLRKSHRQMLYRHMFPIQYRTNFGVSAGDCLLQLGNIWIRTEAEQRVAVWSDMRIACYQVTGV</sequence>
<name>A0A0K6FR58_9AGAM</name>
<feature type="compositionally biased region" description="Basic and acidic residues" evidence="3">
    <location>
        <begin position="22"/>
        <end position="35"/>
    </location>
</feature>
<evidence type="ECO:0000256" key="2">
    <source>
        <dbReference type="ARBA" id="ARBA00023242"/>
    </source>
</evidence>
<keyword evidence="2" id="KW-0539">Nucleus</keyword>
<organism evidence="4 5">
    <name type="scientific">Rhizoctonia solani</name>
    <dbReference type="NCBI Taxonomy" id="456999"/>
    <lineage>
        <taxon>Eukaryota</taxon>
        <taxon>Fungi</taxon>
        <taxon>Dikarya</taxon>
        <taxon>Basidiomycota</taxon>
        <taxon>Agaricomycotina</taxon>
        <taxon>Agaricomycetes</taxon>
        <taxon>Cantharellales</taxon>
        <taxon>Ceratobasidiaceae</taxon>
        <taxon>Rhizoctonia</taxon>
    </lineage>
</organism>
<reference evidence="4 5" key="1">
    <citation type="submission" date="2015-07" db="EMBL/GenBank/DDBJ databases">
        <authorList>
            <person name="Noorani M."/>
        </authorList>
    </citation>
    <scope>NUCLEOTIDE SEQUENCE [LARGE SCALE GENOMIC DNA]</scope>
    <source>
        <strain evidence="4">BBA 69670</strain>
    </source>
</reference>
<dbReference type="GO" id="GO:0005634">
    <property type="term" value="C:nucleus"/>
    <property type="evidence" value="ECO:0007669"/>
    <property type="project" value="UniProtKB-SubCell"/>
</dbReference>
<dbReference type="AlphaFoldDB" id="A0A0K6FR58"/>
<proteinExistence type="predicted"/>
<evidence type="ECO:0000256" key="1">
    <source>
        <dbReference type="ARBA" id="ARBA00004123"/>
    </source>
</evidence>
<feature type="compositionally biased region" description="Polar residues" evidence="3">
    <location>
        <begin position="1"/>
        <end position="14"/>
    </location>
</feature>
<evidence type="ECO:0000256" key="3">
    <source>
        <dbReference type="SAM" id="MobiDB-lite"/>
    </source>
</evidence>
<feature type="region of interest" description="Disordered" evidence="3">
    <location>
        <begin position="1"/>
        <end position="57"/>
    </location>
</feature>
<feature type="compositionally biased region" description="Low complexity" evidence="3">
    <location>
        <begin position="43"/>
        <end position="52"/>
    </location>
</feature>
<dbReference type="PANTHER" id="PTHR37534:SF46">
    <property type="entry name" value="ZN(II)2CYS6 TRANSCRIPTION FACTOR (EUROFUNG)"/>
    <property type="match status" value="1"/>
</dbReference>
<dbReference type="InterPro" id="IPR021858">
    <property type="entry name" value="Fun_TF"/>
</dbReference>
<dbReference type="Pfam" id="PF11951">
    <property type="entry name" value="Fungal_trans_2"/>
    <property type="match status" value="1"/>
</dbReference>